<evidence type="ECO:0000259" key="1">
    <source>
        <dbReference type="Pfam" id="PF03749"/>
    </source>
</evidence>
<feature type="domain" description="SfsA N-terminal OB" evidence="2">
    <location>
        <begin position="23"/>
        <end position="95"/>
    </location>
</feature>
<evidence type="ECO:0000313" key="4">
    <source>
        <dbReference type="Proteomes" id="UP000463388"/>
    </source>
</evidence>
<dbReference type="RefSeq" id="WP_160345756.1">
    <property type="nucleotide sequence ID" value="NZ_WSRR01000010.1"/>
</dbReference>
<dbReference type="Pfam" id="PF03749">
    <property type="entry name" value="SfsA"/>
    <property type="match status" value="1"/>
</dbReference>
<dbReference type="InterPro" id="IPR005224">
    <property type="entry name" value="SfsA"/>
</dbReference>
<protein>
    <submittedName>
        <fullName evidence="3">DNA/RNA nuclease SfsA</fullName>
    </submittedName>
</protein>
<keyword evidence="4" id="KW-1185">Reference proteome</keyword>
<dbReference type="PANTHER" id="PTHR30545">
    <property type="entry name" value="SUGAR FERMENTATION STIMULATION PROTEIN A"/>
    <property type="match status" value="1"/>
</dbReference>
<dbReference type="Proteomes" id="UP000463388">
    <property type="component" value="Unassembled WGS sequence"/>
</dbReference>
<evidence type="ECO:0000259" key="2">
    <source>
        <dbReference type="Pfam" id="PF17746"/>
    </source>
</evidence>
<dbReference type="Gene3D" id="3.40.1350.60">
    <property type="match status" value="1"/>
</dbReference>
<dbReference type="InterPro" id="IPR040452">
    <property type="entry name" value="SfsA_C"/>
</dbReference>
<evidence type="ECO:0000313" key="3">
    <source>
        <dbReference type="EMBL" id="MVX60927.1"/>
    </source>
</evidence>
<comment type="caution">
    <text evidence="3">The sequence shown here is derived from an EMBL/GenBank/DDBJ whole genome shotgun (WGS) entry which is preliminary data.</text>
</comment>
<accession>A0A6N8JP78</accession>
<sequence length="253" mass="28575">MIAPHDAPAPLLFPEPLREGTILARPNRFIMDVGFGDGVPVRCHCPAVSRIGDLDLTGRPCLVSDSHNPRRKLPLTVEAFSLQRPDDPHKRWIGINQNASNRYVEHFLREDALKAITGPVRHLRREVPLGSSRLDFLVNENQYLEVKTPLVQIQTAIPPWVPTVPPAPFNSTERVQRHLSELAASLQHNERAVILYCLYYANDGFRYYHGTTYEEVLACVDAARAAGVELWQADFAITPESVALTDYHPLEEW</sequence>
<name>A0A6N8JP78_9ACTN</name>
<organism evidence="3 4">
    <name type="scientific">Adlercreutzia mucosicola</name>
    <dbReference type="NCBI Taxonomy" id="580026"/>
    <lineage>
        <taxon>Bacteria</taxon>
        <taxon>Bacillati</taxon>
        <taxon>Actinomycetota</taxon>
        <taxon>Coriobacteriia</taxon>
        <taxon>Eggerthellales</taxon>
        <taxon>Eggerthellaceae</taxon>
        <taxon>Adlercreutzia</taxon>
    </lineage>
</organism>
<dbReference type="GO" id="GO:0003677">
    <property type="term" value="F:DNA binding"/>
    <property type="evidence" value="ECO:0007669"/>
    <property type="project" value="InterPro"/>
</dbReference>
<dbReference type="Pfam" id="PF17746">
    <property type="entry name" value="SfsA_N"/>
    <property type="match status" value="1"/>
</dbReference>
<feature type="domain" description="Sugar fermentation stimulation protein C-terminal" evidence="1">
    <location>
        <begin position="100"/>
        <end position="240"/>
    </location>
</feature>
<dbReference type="InterPro" id="IPR041465">
    <property type="entry name" value="SfsA_N"/>
</dbReference>
<reference evidence="3 4" key="1">
    <citation type="submission" date="2019-12" db="EMBL/GenBank/DDBJ databases">
        <title>Microbes associate with the intestines of laboratory mice.</title>
        <authorList>
            <person name="Navarre W."/>
            <person name="Wong E."/>
        </authorList>
    </citation>
    <scope>NUCLEOTIDE SEQUENCE [LARGE SCALE GENOMIC DNA]</scope>
    <source>
        <strain evidence="3 4">NM66_B29</strain>
    </source>
</reference>
<dbReference type="Gene3D" id="2.40.50.580">
    <property type="match status" value="1"/>
</dbReference>
<gene>
    <name evidence="3" type="ORF">GKZ27_05575</name>
</gene>
<dbReference type="PANTHER" id="PTHR30545:SF2">
    <property type="entry name" value="SUGAR FERMENTATION STIMULATION PROTEIN A"/>
    <property type="match status" value="1"/>
</dbReference>
<proteinExistence type="predicted"/>
<dbReference type="OrthoDB" id="9802365at2"/>
<dbReference type="AlphaFoldDB" id="A0A6N8JP78"/>
<dbReference type="EMBL" id="WSRR01000010">
    <property type="protein sequence ID" value="MVX60927.1"/>
    <property type="molecule type" value="Genomic_DNA"/>
</dbReference>